<evidence type="ECO:0000256" key="4">
    <source>
        <dbReference type="ARBA" id="ARBA00023295"/>
    </source>
</evidence>
<protein>
    <recommendedName>
        <fullName evidence="8">GH18 domain-containing protein</fullName>
    </recommendedName>
</protein>
<evidence type="ECO:0000256" key="2">
    <source>
        <dbReference type="ARBA" id="ARBA00022801"/>
    </source>
</evidence>
<organism evidence="9 10">
    <name type="scientific">Ridgeia piscesae</name>
    <name type="common">Tubeworm</name>
    <dbReference type="NCBI Taxonomy" id="27915"/>
    <lineage>
        <taxon>Eukaryota</taxon>
        <taxon>Metazoa</taxon>
        <taxon>Spiralia</taxon>
        <taxon>Lophotrochozoa</taxon>
        <taxon>Annelida</taxon>
        <taxon>Polychaeta</taxon>
        <taxon>Sedentaria</taxon>
        <taxon>Canalipalpata</taxon>
        <taxon>Sabellida</taxon>
        <taxon>Siboglinidae</taxon>
        <taxon>Ridgeia</taxon>
    </lineage>
</organism>
<dbReference type="Pfam" id="PF00704">
    <property type="entry name" value="Glyco_hydro_18"/>
    <property type="match status" value="1"/>
</dbReference>
<evidence type="ECO:0000256" key="7">
    <source>
        <dbReference type="SAM" id="SignalP"/>
    </source>
</evidence>
<dbReference type="SUPFAM" id="SSF51445">
    <property type="entry name" value="(Trans)glycosidases"/>
    <property type="match status" value="1"/>
</dbReference>
<gene>
    <name evidence="9" type="ORF">NP493_552g00018</name>
</gene>
<dbReference type="SUPFAM" id="SSF54556">
    <property type="entry name" value="Chitinase insertion domain"/>
    <property type="match status" value="1"/>
</dbReference>
<feature type="chain" id="PRO_5042055845" description="GH18 domain-containing protein" evidence="7">
    <location>
        <begin position="20"/>
        <end position="403"/>
    </location>
</feature>
<dbReference type="InterPro" id="IPR011583">
    <property type="entry name" value="Chitinase_II/V-like_cat"/>
</dbReference>
<evidence type="ECO:0000313" key="9">
    <source>
        <dbReference type="EMBL" id="KAK2178229.1"/>
    </source>
</evidence>
<dbReference type="Proteomes" id="UP001209878">
    <property type="component" value="Unassembled WGS sequence"/>
</dbReference>
<evidence type="ECO:0000256" key="5">
    <source>
        <dbReference type="RuleBase" id="RU000489"/>
    </source>
</evidence>
<feature type="signal peptide" evidence="7">
    <location>
        <begin position="1"/>
        <end position="19"/>
    </location>
</feature>
<keyword evidence="3" id="KW-1015">Disulfide bond</keyword>
<dbReference type="GO" id="GO:0006032">
    <property type="term" value="P:chitin catabolic process"/>
    <property type="evidence" value="ECO:0007669"/>
    <property type="project" value="UniProtKB-ARBA"/>
</dbReference>
<feature type="domain" description="GH18" evidence="8">
    <location>
        <begin position="22"/>
        <end position="395"/>
    </location>
</feature>
<dbReference type="PANTHER" id="PTHR11177">
    <property type="entry name" value="CHITINASE"/>
    <property type="match status" value="1"/>
</dbReference>
<name>A0AAD9KVN9_RIDPI</name>
<sequence>MAVVYYCLCLLAVLYVADGFVYKRVCYYTNWSQYRKGAGKFFPESIDPFLCTHINYAFATMKNHKLAPFEWNDEGATGGYARVNALKKKNPKLKTLLSVGGWNFGTLKMTAMMKTRANMNLFTRTSIKFLRDRNFDGLDLDFEYPGSRGSPSTDKHKFTVLLSTLKKAFIAEAKRTGKPRLLLTAAVSAGKTTIDAGYEVKAISRYLDFINLMSYDLHGGWESKTGFNAPLYSRRSEAAWQKQLNVAWAATYWVRRGCPSRKLVIGMATYGRAFKLRNPASHGVGVRTTGAAPVGPFTGESGFYAYYEICKNFIKGNEWNVKWDNEQKVPYAHKGNVWVGYDNEYSLQLKVKWLKSKRLGGWMVWDFDLDDFTGQFCGAGKFPLIKRLNKALKGVTITTTTFK</sequence>
<dbReference type="InterPro" id="IPR001579">
    <property type="entry name" value="Glyco_hydro_18_chit_AS"/>
</dbReference>
<accession>A0AAD9KVN9</accession>
<dbReference type="PROSITE" id="PS51910">
    <property type="entry name" value="GH18_2"/>
    <property type="match status" value="1"/>
</dbReference>
<reference evidence="9" key="1">
    <citation type="journal article" date="2023" name="Mol. Biol. Evol.">
        <title>Third-Generation Sequencing Reveals the Adaptive Role of the Epigenome in Three Deep-Sea Polychaetes.</title>
        <authorList>
            <person name="Perez M."/>
            <person name="Aroh O."/>
            <person name="Sun Y."/>
            <person name="Lan Y."/>
            <person name="Juniper S.K."/>
            <person name="Young C.R."/>
            <person name="Angers B."/>
            <person name="Qian P.Y."/>
        </authorList>
    </citation>
    <scope>NUCLEOTIDE SEQUENCE</scope>
    <source>
        <strain evidence="9">R07B-5</strain>
    </source>
</reference>
<keyword evidence="10" id="KW-1185">Reference proteome</keyword>
<dbReference type="InterPro" id="IPR029070">
    <property type="entry name" value="Chitinase_insertion_sf"/>
</dbReference>
<evidence type="ECO:0000256" key="3">
    <source>
        <dbReference type="ARBA" id="ARBA00023157"/>
    </source>
</evidence>
<dbReference type="PROSITE" id="PS01095">
    <property type="entry name" value="GH18_1"/>
    <property type="match status" value="1"/>
</dbReference>
<dbReference type="InterPro" id="IPR017853">
    <property type="entry name" value="GH"/>
</dbReference>
<comment type="caution">
    <text evidence="9">The sequence shown here is derived from an EMBL/GenBank/DDBJ whole genome shotgun (WGS) entry which is preliminary data.</text>
</comment>
<evidence type="ECO:0000259" key="8">
    <source>
        <dbReference type="PROSITE" id="PS51910"/>
    </source>
</evidence>
<dbReference type="GO" id="GO:0008061">
    <property type="term" value="F:chitin binding"/>
    <property type="evidence" value="ECO:0007669"/>
    <property type="project" value="InterPro"/>
</dbReference>
<proteinExistence type="inferred from homology"/>
<dbReference type="CDD" id="cd02872">
    <property type="entry name" value="GH18_chitolectin_chitotriosidase"/>
    <property type="match status" value="1"/>
</dbReference>
<dbReference type="AlphaFoldDB" id="A0AAD9KVN9"/>
<dbReference type="InterPro" id="IPR050314">
    <property type="entry name" value="Glycosyl_Hydrlase_18"/>
</dbReference>
<dbReference type="GO" id="GO:0004568">
    <property type="term" value="F:chitinase activity"/>
    <property type="evidence" value="ECO:0007669"/>
    <property type="project" value="UniProtKB-ARBA"/>
</dbReference>
<dbReference type="SMART" id="SM00636">
    <property type="entry name" value="Glyco_18"/>
    <property type="match status" value="1"/>
</dbReference>
<evidence type="ECO:0000256" key="6">
    <source>
        <dbReference type="RuleBase" id="RU004453"/>
    </source>
</evidence>
<dbReference type="Gene3D" id="3.10.50.10">
    <property type="match status" value="1"/>
</dbReference>
<dbReference type="FunFam" id="3.20.20.80:FF:000007">
    <property type="entry name" value="Acidic mammalian chitinase"/>
    <property type="match status" value="1"/>
</dbReference>
<dbReference type="GO" id="GO:0005975">
    <property type="term" value="P:carbohydrate metabolic process"/>
    <property type="evidence" value="ECO:0007669"/>
    <property type="project" value="InterPro"/>
</dbReference>
<comment type="similarity">
    <text evidence="6">Belongs to the glycosyl hydrolase 18 family.</text>
</comment>
<keyword evidence="2 5" id="KW-0378">Hydrolase</keyword>
<keyword evidence="4 5" id="KW-0326">Glycosidase</keyword>
<dbReference type="EMBL" id="JAODUO010000552">
    <property type="protein sequence ID" value="KAK2178229.1"/>
    <property type="molecule type" value="Genomic_DNA"/>
</dbReference>
<dbReference type="Gene3D" id="3.20.20.80">
    <property type="entry name" value="Glycosidases"/>
    <property type="match status" value="1"/>
</dbReference>
<keyword evidence="1 7" id="KW-0732">Signal</keyword>
<dbReference type="FunFam" id="3.10.50.10:FF:000001">
    <property type="entry name" value="Chitinase 3-like 1"/>
    <property type="match status" value="1"/>
</dbReference>
<dbReference type="GO" id="GO:0005576">
    <property type="term" value="C:extracellular region"/>
    <property type="evidence" value="ECO:0007669"/>
    <property type="project" value="TreeGrafter"/>
</dbReference>
<dbReference type="InterPro" id="IPR001223">
    <property type="entry name" value="Glyco_hydro18_cat"/>
</dbReference>
<evidence type="ECO:0000256" key="1">
    <source>
        <dbReference type="ARBA" id="ARBA00022729"/>
    </source>
</evidence>
<evidence type="ECO:0000313" key="10">
    <source>
        <dbReference type="Proteomes" id="UP001209878"/>
    </source>
</evidence>
<dbReference type="PANTHER" id="PTHR11177:SF317">
    <property type="entry name" value="CHITINASE 12-RELATED"/>
    <property type="match status" value="1"/>
</dbReference>